<dbReference type="PANTHER" id="PTHR11373">
    <property type="entry name" value="DEOXYNUCLEOSIDE TRIPHOSPHATE TRIPHOSPHOHYDROLASE"/>
    <property type="match status" value="1"/>
</dbReference>
<name>A0ABY4IAT1_CHIFI</name>
<dbReference type="RefSeq" id="WP_247814495.1">
    <property type="nucleotide sequence ID" value="NZ_CP095855.1"/>
</dbReference>
<dbReference type="InterPro" id="IPR006674">
    <property type="entry name" value="HD_domain"/>
</dbReference>
<evidence type="ECO:0000259" key="2">
    <source>
        <dbReference type="PROSITE" id="PS51831"/>
    </source>
</evidence>
<dbReference type="SMART" id="SM00471">
    <property type="entry name" value="HDc"/>
    <property type="match status" value="1"/>
</dbReference>
<feature type="domain" description="HD" evidence="2">
    <location>
        <begin position="61"/>
        <end position="246"/>
    </location>
</feature>
<dbReference type="InterPro" id="IPR026875">
    <property type="entry name" value="PHydrolase_assoc_dom"/>
</dbReference>
<dbReference type="InterPro" id="IPR023293">
    <property type="entry name" value="dGTP_triP_hydro_central_sf"/>
</dbReference>
<dbReference type="EMBL" id="CP095855">
    <property type="protein sequence ID" value="UPK72344.1"/>
    <property type="molecule type" value="Genomic_DNA"/>
</dbReference>
<reference evidence="3 4" key="1">
    <citation type="submission" date="2022-04" db="EMBL/GenBank/DDBJ databases">
        <title>The arsenic-methylating capacity of Chitinophaga filiformis YT5 during chitin decomposition.</title>
        <authorList>
            <person name="Chen G."/>
            <person name="Liang Y."/>
        </authorList>
    </citation>
    <scope>NUCLEOTIDE SEQUENCE [LARGE SCALE GENOMIC DNA]</scope>
    <source>
        <strain evidence="3 4">YT5</strain>
    </source>
</reference>
<dbReference type="CDD" id="cd00077">
    <property type="entry name" value="HDc"/>
    <property type="match status" value="1"/>
</dbReference>
<evidence type="ECO:0000256" key="1">
    <source>
        <dbReference type="ARBA" id="ARBA00022801"/>
    </source>
</evidence>
<dbReference type="Gene3D" id="1.10.3210.10">
    <property type="entry name" value="Hypothetical protein af1432"/>
    <property type="match status" value="1"/>
</dbReference>
<sequence>MNWDQLLLNETFRPRSPLKHFDGRDPFENDYSRIISSSFTRRLQDKTQVFPLHESDFIRTRLTHSLEVSSIARSLGKSVEKTLIQQKELDGLLIGQIPSLLAVAGLVHDLGNPPFGHFGESAIKSYFRKFFTDGNKGNLWTEQEKNDFIYFDGNVQTLRILRKLQYLGDEYSYNLTLPTLASIIKYPRNSVKGNKGKTTGNIADKKFGYFLTEEDDYNHISNKLGLKNERHPVVFLLEAADDIAYSAADIEDGVKLGTLDFESIYETFELSLKGGTELEEKTLMELKNIYGTFKANGSDRLNLTVNKFRIFTQAIMIQETINEFLANYSLIMNGEYKTELISNCAAKNIRKAYQNLSTLVFKHKGIIQAELAGWEVIQGLLNIFVPASLNNNFNSNGNNYESRLYNMISYSLRHMFETHSTIYSGTNHEYRRFQLIIDFISGMTDSYALKYYQKLKGIAL</sequence>
<dbReference type="NCBIfam" id="TIGR01353">
    <property type="entry name" value="dGTP_triPase"/>
    <property type="match status" value="1"/>
</dbReference>
<dbReference type="SUPFAM" id="SSF109604">
    <property type="entry name" value="HD-domain/PDEase-like"/>
    <property type="match status" value="1"/>
</dbReference>
<dbReference type="PROSITE" id="PS51831">
    <property type="entry name" value="HD"/>
    <property type="match status" value="1"/>
</dbReference>
<keyword evidence="1" id="KW-0378">Hydrolase</keyword>
<organism evidence="3 4">
    <name type="scientific">Chitinophaga filiformis</name>
    <name type="common">Myxococcus filiformis</name>
    <name type="synonym">Flexibacter filiformis</name>
    <dbReference type="NCBI Taxonomy" id="104663"/>
    <lineage>
        <taxon>Bacteria</taxon>
        <taxon>Pseudomonadati</taxon>
        <taxon>Bacteroidota</taxon>
        <taxon>Chitinophagia</taxon>
        <taxon>Chitinophagales</taxon>
        <taxon>Chitinophagaceae</taxon>
        <taxon>Chitinophaga</taxon>
    </lineage>
</organism>
<gene>
    <name evidence="3" type="primary">dgt</name>
    <name evidence="3" type="ORF">MYF79_13710</name>
</gene>
<protein>
    <submittedName>
        <fullName evidence="3">DNTP triphosphohydrolase</fullName>
    </submittedName>
</protein>
<dbReference type="InterPro" id="IPR027432">
    <property type="entry name" value="dGTP_triphosphohydrolase_C"/>
</dbReference>
<dbReference type="PANTHER" id="PTHR11373:SF32">
    <property type="entry name" value="DEOXYGUANOSINETRIPHOSPHATE TRIPHOSPHOHYDROLASE"/>
    <property type="match status" value="1"/>
</dbReference>
<dbReference type="InterPro" id="IPR006261">
    <property type="entry name" value="dGTPase"/>
</dbReference>
<dbReference type="Gene3D" id="1.10.3410.10">
    <property type="entry name" value="putative deoxyguanosinetriphosphate triphosphohydrolase like domain"/>
    <property type="match status" value="1"/>
</dbReference>
<dbReference type="Gene3D" id="1.10.3550.10">
    <property type="entry name" value="eoxyguanosinetriphosphate triphosphohydrolase domain-like"/>
    <property type="match status" value="1"/>
</dbReference>
<dbReference type="Pfam" id="PF01966">
    <property type="entry name" value="HD"/>
    <property type="match status" value="1"/>
</dbReference>
<dbReference type="Proteomes" id="UP000830198">
    <property type="component" value="Chromosome"/>
</dbReference>
<evidence type="ECO:0000313" key="3">
    <source>
        <dbReference type="EMBL" id="UPK72344.1"/>
    </source>
</evidence>
<accession>A0ABY4IAT1</accession>
<dbReference type="InterPro" id="IPR050135">
    <property type="entry name" value="dGTPase-like"/>
</dbReference>
<keyword evidence="4" id="KW-1185">Reference proteome</keyword>
<dbReference type="InterPro" id="IPR003607">
    <property type="entry name" value="HD/PDEase_dom"/>
</dbReference>
<dbReference type="Pfam" id="PF13286">
    <property type="entry name" value="HD_assoc"/>
    <property type="match status" value="1"/>
</dbReference>
<evidence type="ECO:0000313" key="4">
    <source>
        <dbReference type="Proteomes" id="UP000830198"/>
    </source>
</evidence>
<proteinExistence type="predicted"/>